<dbReference type="Gene3D" id="3.40.50.10610">
    <property type="entry name" value="ABC-type transport auxiliary lipoprotein component"/>
    <property type="match status" value="1"/>
</dbReference>
<dbReference type="Pfam" id="PF03886">
    <property type="entry name" value="ABC_trans_aux"/>
    <property type="match status" value="1"/>
</dbReference>
<reference evidence="2" key="1">
    <citation type="submission" date="2020-02" db="EMBL/GenBank/DDBJ databases">
        <authorList>
            <person name="Chen W.-M."/>
        </authorList>
    </citation>
    <scope>NUCLEOTIDE SEQUENCE</scope>
    <source>
        <strain evidence="2">NBD-18</strain>
    </source>
</reference>
<dbReference type="RefSeq" id="WP_163654566.1">
    <property type="nucleotide sequence ID" value="NZ_JAAGRN010000005.1"/>
</dbReference>
<comment type="caution">
    <text evidence="2">The sequence shown here is derived from an EMBL/GenBank/DDBJ whole genome shotgun (WGS) entry which is preliminary data.</text>
</comment>
<sequence>MITTAMITSAMTSKHFLFGRSRGVAWRVLAAVTLAGVLSACGTGRSTQSPTQLDLGAAQQRTTVNLPSNPPITVPAASSASLLTETMVVWRVGDHGQPQAYSTFQWIAPPAKLVTQRLMDRLSLQGAVLPQNVGGDLPQLRTNLQRFEQTFSLDGSTSRGHLTMQVVLVKGSKVVNQLMIDVSVPAKSQDALGGAQALREATDQTVDQVAQWLTAELKKPAAN</sequence>
<protein>
    <recommendedName>
        <fullName evidence="1">ABC-type transport auxiliary lipoprotein component domain-containing protein</fullName>
    </recommendedName>
</protein>
<accession>A0A6B2QXQ6</accession>
<evidence type="ECO:0000313" key="2">
    <source>
        <dbReference type="EMBL" id="NDY83426.1"/>
    </source>
</evidence>
<gene>
    <name evidence="2" type="ORF">G3I67_09305</name>
</gene>
<dbReference type="AlphaFoldDB" id="A0A6B2QXQ6"/>
<proteinExistence type="predicted"/>
<name>A0A6B2QXQ6_9BURK</name>
<organism evidence="2">
    <name type="scientific">Sheuella amnicola</name>
    <dbReference type="NCBI Taxonomy" id="2707330"/>
    <lineage>
        <taxon>Bacteria</taxon>
        <taxon>Pseudomonadati</taxon>
        <taxon>Pseudomonadota</taxon>
        <taxon>Betaproteobacteria</taxon>
        <taxon>Burkholderiales</taxon>
        <taxon>Alcaligenaceae</taxon>
        <taxon>Sheuella</taxon>
    </lineage>
</organism>
<feature type="domain" description="ABC-type transport auxiliary lipoprotein component" evidence="1">
    <location>
        <begin position="57"/>
        <end position="210"/>
    </location>
</feature>
<dbReference type="EMBL" id="JAAGRN010000005">
    <property type="protein sequence ID" value="NDY83426.1"/>
    <property type="molecule type" value="Genomic_DNA"/>
</dbReference>
<dbReference type="InterPro" id="IPR005586">
    <property type="entry name" value="ABC_trans_aux"/>
</dbReference>
<evidence type="ECO:0000259" key="1">
    <source>
        <dbReference type="Pfam" id="PF03886"/>
    </source>
</evidence>
<dbReference type="SUPFAM" id="SSF159594">
    <property type="entry name" value="XCC0632-like"/>
    <property type="match status" value="1"/>
</dbReference>